<name>A0A9W4HDY4_PENOL</name>
<dbReference type="OrthoDB" id="5376804at2759"/>
<comment type="caution">
    <text evidence="2">The sequence shown here is derived from an EMBL/GenBank/DDBJ whole genome shotgun (WGS) entry which is preliminary data.</text>
</comment>
<keyword evidence="1" id="KW-0472">Membrane</keyword>
<keyword evidence="1" id="KW-1133">Transmembrane helix</keyword>
<dbReference type="InterPro" id="IPR021514">
    <property type="entry name" value="DUF3176"/>
</dbReference>
<gene>
    <name evidence="2" type="ORF">POLS_LOCUS1311</name>
</gene>
<keyword evidence="1" id="KW-0812">Transmembrane</keyword>
<evidence type="ECO:0000256" key="1">
    <source>
        <dbReference type="SAM" id="Phobius"/>
    </source>
</evidence>
<dbReference type="PANTHER" id="PTHR35394:SF5">
    <property type="entry name" value="DUF3176 DOMAIN-CONTAINING PROTEIN"/>
    <property type="match status" value="1"/>
</dbReference>
<feature type="transmembrane region" description="Helical" evidence="1">
    <location>
        <begin position="73"/>
        <end position="98"/>
    </location>
</feature>
<organism evidence="2 3">
    <name type="scientific">Penicillium olsonii</name>
    <dbReference type="NCBI Taxonomy" id="99116"/>
    <lineage>
        <taxon>Eukaryota</taxon>
        <taxon>Fungi</taxon>
        <taxon>Dikarya</taxon>
        <taxon>Ascomycota</taxon>
        <taxon>Pezizomycotina</taxon>
        <taxon>Eurotiomycetes</taxon>
        <taxon>Eurotiomycetidae</taxon>
        <taxon>Eurotiales</taxon>
        <taxon>Aspergillaceae</taxon>
        <taxon>Penicillium</taxon>
    </lineage>
</organism>
<proteinExistence type="predicted"/>
<evidence type="ECO:0000313" key="2">
    <source>
        <dbReference type="EMBL" id="CAG7981364.1"/>
    </source>
</evidence>
<dbReference type="PANTHER" id="PTHR35394">
    <property type="entry name" value="DUF3176 DOMAIN-CONTAINING PROTEIN"/>
    <property type="match status" value="1"/>
</dbReference>
<dbReference type="EMBL" id="CAJVOS010000010">
    <property type="protein sequence ID" value="CAG7981364.1"/>
    <property type="molecule type" value="Genomic_DNA"/>
</dbReference>
<sequence length="565" mass="62538">MAGYERNPRSHPYDPAPISEEGPADYVRHSFLSRSEWGLEILTSILALGCLVGVAYILFYIDGKPIAEWRPWISPNAVVSILTTACIAAFMHGVSAFMGQHKWVYFRKKSHRLARLEQFDEASRGPYGSLSFLVKGPRTLATIGALITLAQPLITPCVQQIIQLEQRDISHPAQTAILGYARLYNDTMPKSLTRLDNSAIETQPIDPRMQASIIQGLFGIDITETFSCPGACSWEGSSISLGFKAECSNVTQATLQSATCEGDEDSLQTCNMTTPNGIGLTSEAWFTDRATAFYMNASNPSVGKQTLDTVTQGLPEIMRFGILRSTPDDNFRMREINITDCTLLIAAYNYTGARANGSDITFASKKEIDLGPDNPWHYAGGSVTNDLQSVDPLVFTNKSTNGDVTIPALGIKYLNLMGLRNFFHSPTMVTRWIVGNLGTTNSGVSSALVGEVDIEDRFKKMATAMTNNLRYGPSSKPTYGKVIEKETYVKLNWWYFLVPVVIEAAAIVFAIISMFGSRRSRHVPVWKYSILAVLACQYENGKLYSMSKDIKQIRKEAKRNKAELQ</sequence>
<feature type="transmembrane region" description="Helical" evidence="1">
    <location>
        <begin position="493"/>
        <end position="512"/>
    </location>
</feature>
<feature type="transmembrane region" description="Helical" evidence="1">
    <location>
        <begin position="41"/>
        <end position="61"/>
    </location>
</feature>
<reference evidence="2" key="1">
    <citation type="submission" date="2021-07" db="EMBL/GenBank/DDBJ databases">
        <authorList>
            <person name="Branca A.L. A."/>
        </authorList>
    </citation>
    <scope>NUCLEOTIDE SEQUENCE</scope>
</reference>
<keyword evidence="3" id="KW-1185">Reference proteome</keyword>
<dbReference type="Pfam" id="PF11374">
    <property type="entry name" value="DUF3176"/>
    <property type="match status" value="1"/>
</dbReference>
<dbReference type="Proteomes" id="UP001153618">
    <property type="component" value="Unassembled WGS sequence"/>
</dbReference>
<evidence type="ECO:0000313" key="3">
    <source>
        <dbReference type="Proteomes" id="UP001153618"/>
    </source>
</evidence>
<dbReference type="AlphaFoldDB" id="A0A9W4HDY4"/>
<protein>
    <submittedName>
        <fullName evidence="2">Uncharacterized protein</fullName>
    </submittedName>
</protein>
<accession>A0A9W4HDY4</accession>